<evidence type="ECO:0000256" key="2">
    <source>
        <dbReference type="ARBA" id="ARBA00022692"/>
    </source>
</evidence>
<dbReference type="InterPro" id="IPR001828">
    <property type="entry name" value="ANF_lig-bd_rcpt"/>
</dbReference>
<sequence length="355" mass="39352">MKKGLWISIAGFVAIFGILFYTLSTPVVIIGVAVNEKVAFSAPEGAMLSVIKSYVLWHNSSRGDSYRLQVEVATFGDDVAEAVKELSGRGVAVVVGFPLSSEAAAAAEAAERFDIPVVSPAASSSAMSGRDDWFFRVVTDTDKEGKALARLMSFLNLEGPIVYRSPYNDAYVNSLVEDLERLSDTTPSGVVVYPDMAGDSLSGDGVVIIAEPSRSYWILQDVLLHYPPVPIFLSRWSQVSDFQYFFDIAGADFYFSSVYDPTSIPEDDFLRFLLDEREVDMGIFSRYTVAAMTYLSSVFDENPRVRGEELRSMLARPRSVKGPGWTFELNRYGDVETEIRVYRFKDGSVEEVILP</sequence>
<comment type="subcellular location">
    <subcellularLocation>
        <location evidence="1">Membrane</location>
    </subcellularLocation>
</comment>
<accession>A0ABS9EMY8</accession>
<dbReference type="Pfam" id="PF01094">
    <property type="entry name" value="ANF_receptor"/>
    <property type="match status" value="1"/>
</dbReference>
<evidence type="ECO:0000259" key="6">
    <source>
        <dbReference type="Pfam" id="PF01094"/>
    </source>
</evidence>
<evidence type="ECO:0000256" key="1">
    <source>
        <dbReference type="ARBA" id="ARBA00004370"/>
    </source>
</evidence>
<dbReference type="PANTHER" id="PTHR30483:SF6">
    <property type="entry name" value="PERIPLASMIC BINDING PROTEIN OF ABC TRANSPORTER FOR NATURAL AMINO ACIDS"/>
    <property type="match status" value="1"/>
</dbReference>
<evidence type="ECO:0000256" key="3">
    <source>
        <dbReference type="ARBA" id="ARBA00022989"/>
    </source>
</evidence>
<evidence type="ECO:0000313" key="7">
    <source>
        <dbReference type="EMBL" id="MCF4142551.1"/>
    </source>
</evidence>
<evidence type="ECO:0000256" key="5">
    <source>
        <dbReference type="SAM" id="Phobius"/>
    </source>
</evidence>
<dbReference type="InterPro" id="IPR028082">
    <property type="entry name" value="Peripla_BP_I"/>
</dbReference>
<keyword evidence="4 5" id="KW-0472">Membrane</keyword>
<proteinExistence type="predicted"/>
<protein>
    <recommendedName>
        <fullName evidence="6">Receptor ligand binding region domain-containing protein</fullName>
    </recommendedName>
</protein>
<dbReference type="RefSeq" id="WP_236099275.1">
    <property type="nucleotide sequence ID" value="NZ_JAKGUD010000006.1"/>
</dbReference>
<gene>
    <name evidence="7" type="ORF">L2W38_06960</name>
</gene>
<name>A0ABS9EMY8_9BACT</name>
<evidence type="ECO:0000313" key="8">
    <source>
        <dbReference type="Proteomes" id="UP001200430"/>
    </source>
</evidence>
<dbReference type="SUPFAM" id="SSF53822">
    <property type="entry name" value="Periplasmic binding protein-like I"/>
    <property type="match status" value="1"/>
</dbReference>
<keyword evidence="8" id="KW-1185">Reference proteome</keyword>
<comment type="caution">
    <text evidence="7">The sequence shown here is derived from an EMBL/GenBank/DDBJ whole genome shotgun (WGS) entry which is preliminary data.</text>
</comment>
<organism evidence="7 8">
    <name type="scientific">Dethiosulfovibrio marinus</name>
    <dbReference type="NCBI Taxonomy" id="133532"/>
    <lineage>
        <taxon>Bacteria</taxon>
        <taxon>Thermotogati</taxon>
        <taxon>Synergistota</taxon>
        <taxon>Synergistia</taxon>
        <taxon>Synergistales</taxon>
        <taxon>Dethiosulfovibrionaceae</taxon>
        <taxon>Dethiosulfovibrio</taxon>
    </lineage>
</organism>
<dbReference type="Proteomes" id="UP001200430">
    <property type="component" value="Unassembled WGS sequence"/>
</dbReference>
<evidence type="ECO:0000256" key="4">
    <source>
        <dbReference type="ARBA" id="ARBA00023136"/>
    </source>
</evidence>
<dbReference type="InterPro" id="IPR051010">
    <property type="entry name" value="BCAA_transport"/>
</dbReference>
<dbReference type="Gene3D" id="3.40.50.2300">
    <property type="match status" value="1"/>
</dbReference>
<keyword evidence="2 5" id="KW-0812">Transmembrane</keyword>
<dbReference type="EMBL" id="JAKGUD010000006">
    <property type="protein sequence ID" value="MCF4142551.1"/>
    <property type="molecule type" value="Genomic_DNA"/>
</dbReference>
<keyword evidence="3 5" id="KW-1133">Transmembrane helix</keyword>
<feature type="domain" description="Receptor ligand binding region" evidence="6">
    <location>
        <begin position="80"/>
        <end position="156"/>
    </location>
</feature>
<feature type="transmembrane region" description="Helical" evidence="5">
    <location>
        <begin position="12"/>
        <end position="34"/>
    </location>
</feature>
<reference evidence="7 8" key="1">
    <citation type="submission" date="2022-01" db="EMBL/GenBank/DDBJ databases">
        <title>Dethiosulfovibrio faecalis sp. nov., a novel proteolytic, non-sulfur-reducing bacterium isolated from a marine aquaculture solid waste bioreactor.</title>
        <authorList>
            <person name="Grabowski S."/>
            <person name="Apolinario E."/>
            <person name="Schneider N."/>
            <person name="Marshall C.W."/>
            <person name="Sowers K.R."/>
        </authorList>
    </citation>
    <scope>NUCLEOTIDE SEQUENCE [LARGE SCALE GENOMIC DNA]</scope>
    <source>
        <strain evidence="7 8">DSM 12537</strain>
    </source>
</reference>
<dbReference type="PANTHER" id="PTHR30483">
    <property type="entry name" value="LEUCINE-SPECIFIC-BINDING PROTEIN"/>
    <property type="match status" value="1"/>
</dbReference>